<name>A0AAP0GJ41_9ASTR</name>
<accession>A0AAP0GJ41</accession>
<evidence type="ECO:0000256" key="3">
    <source>
        <dbReference type="ARBA" id="ARBA00022617"/>
    </source>
</evidence>
<dbReference type="PANTHER" id="PTHR24282:SF192">
    <property type="entry name" value="CYTOCHROME P450 CYP749A22-LIKE"/>
    <property type="match status" value="1"/>
</dbReference>
<dbReference type="PRINTS" id="PR00463">
    <property type="entry name" value="EP450I"/>
</dbReference>
<dbReference type="InterPro" id="IPR036396">
    <property type="entry name" value="Cyt_P450_sf"/>
</dbReference>
<dbReference type="GO" id="GO:0016705">
    <property type="term" value="F:oxidoreductase activity, acting on paired donors, with incorporation or reduction of molecular oxygen"/>
    <property type="evidence" value="ECO:0007669"/>
    <property type="project" value="InterPro"/>
</dbReference>
<dbReference type="EMBL" id="JBCNJP010000027">
    <property type="protein sequence ID" value="KAK9051226.1"/>
    <property type="molecule type" value="Genomic_DNA"/>
</dbReference>
<comment type="caution">
    <text evidence="13">The sequence shown here is derived from an EMBL/GenBank/DDBJ whole genome shotgun (WGS) entry which is preliminary data.</text>
</comment>
<dbReference type="PRINTS" id="PR00385">
    <property type="entry name" value="P450"/>
</dbReference>
<proteinExistence type="inferred from homology"/>
<keyword evidence="6" id="KW-1133">Transmembrane helix</keyword>
<dbReference type="InterPro" id="IPR050665">
    <property type="entry name" value="Cytochrome_P450_Monooxygen"/>
</dbReference>
<evidence type="ECO:0000256" key="6">
    <source>
        <dbReference type="ARBA" id="ARBA00022989"/>
    </source>
</evidence>
<dbReference type="AlphaFoldDB" id="A0AAP0GJ41"/>
<evidence type="ECO:0000256" key="12">
    <source>
        <dbReference type="RuleBase" id="RU000461"/>
    </source>
</evidence>
<keyword evidence="9 12" id="KW-0503">Monooxygenase</keyword>
<evidence type="ECO:0000256" key="5">
    <source>
        <dbReference type="ARBA" id="ARBA00022723"/>
    </source>
</evidence>
<keyword evidence="4" id="KW-0812">Transmembrane</keyword>
<dbReference type="PANTHER" id="PTHR24282">
    <property type="entry name" value="CYTOCHROME P450 FAMILY MEMBER"/>
    <property type="match status" value="1"/>
</dbReference>
<evidence type="ECO:0000256" key="8">
    <source>
        <dbReference type="ARBA" id="ARBA00023004"/>
    </source>
</evidence>
<gene>
    <name evidence="13" type="ORF">SSX86_027852</name>
</gene>
<dbReference type="GO" id="GO:0020037">
    <property type="term" value="F:heme binding"/>
    <property type="evidence" value="ECO:0007669"/>
    <property type="project" value="InterPro"/>
</dbReference>
<keyword evidence="3 11" id="KW-0349">Heme</keyword>
<dbReference type="InterPro" id="IPR001128">
    <property type="entry name" value="Cyt_P450"/>
</dbReference>
<evidence type="ECO:0000313" key="14">
    <source>
        <dbReference type="Proteomes" id="UP001408789"/>
    </source>
</evidence>
<dbReference type="InterPro" id="IPR002401">
    <property type="entry name" value="Cyt_P450_E_grp-I"/>
</dbReference>
<evidence type="ECO:0000256" key="9">
    <source>
        <dbReference type="ARBA" id="ARBA00023033"/>
    </source>
</evidence>
<dbReference type="GO" id="GO:0004497">
    <property type="term" value="F:monooxygenase activity"/>
    <property type="evidence" value="ECO:0007669"/>
    <property type="project" value="UniProtKB-KW"/>
</dbReference>
<evidence type="ECO:0000256" key="1">
    <source>
        <dbReference type="ARBA" id="ARBA00004370"/>
    </source>
</evidence>
<evidence type="ECO:0008006" key="15">
    <source>
        <dbReference type="Google" id="ProtNLM"/>
    </source>
</evidence>
<dbReference type="PROSITE" id="PS00086">
    <property type="entry name" value="CYTOCHROME_P450"/>
    <property type="match status" value="1"/>
</dbReference>
<keyword evidence="14" id="KW-1185">Reference proteome</keyword>
<evidence type="ECO:0000256" key="10">
    <source>
        <dbReference type="ARBA" id="ARBA00023136"/>
    </source>
</evidence>
<dbReference type="GO" id="GO:0016020">
    <property type="term" value="C:membrane"/>
    <property type="evidence" value="ECO:0007669"/>
    <property type="project" value="UniProtKB-SubCell"/>
</dbReference>
<evidence type="ECO:0000256" key="2">
    <source>
        <dbReference type="ARBA" id="ARBA00010617"/>
    </source>
</evidence>
<keyword evidence="10" id="KW-0472">Membrane</keyword>
<comment type="similarity">
    <text evidence="2 12">Belongs to the cytochrome P450 family.</text>
</comment>
<dbReference type="Pfam" id="PF00067">
    <property type="entry name" value="p450"/>
    <property type="match status" value="1"/>
</dbReference>
<organism evidence="13 14">
    <name type="scientific">Deinandra increscens subsp. villosa</name>
    <dbReference type="NCBI Taxonomy" id="3103831"/>
    <lineage>
        <taxon>Eukaryota</taxon>
        <taxon>Viridiplantae</taxon>
        <taxon>Streptophyta</taxon>
        <taxon>Embryophyta</taxon>
        <taxon>Tracheophyta</taxon>
        <taxon>Spermatophyta</taxon>
        <taxon>Magnoliopsida</taxon>
        <taxon>eudicotyledons</taxon>
        <taxon>Gunneridae</taxon>
        <taxon>Pentapetalae</taxon>
        <taxon>asterids</taxon>
        <taxon>campanulids</taxon>
        <taxon>Asterales</taxon>
        <taxon>Asteraceae</taxon>
        <taxon>Asteroideae</taxon>
        <taxon>Heliantheae alliance</taxon>
        <taxon>Madieae</taxon>
        <taxon>Madiinae</taxon>
        <taxon>Deinandra</taxon>
    </lineage>
</organism>
<dbReference type="InterPro" id="IPR017972">
    <property type="entry name" value="Cyt_P450_CS"/>
</dbReference>
<evidence type="ECO:0000256" key="7">
    <source>
        <dbReference type="ARBA" id="ARBA00023002"/>
    </source>
</evidence>
<feature type="binding site" description="axial binding residue" evidence="11">
    <location>
        <position position="461"/>
    </location>
    <ligand>
        <name>heme</name>
        <dbReference type="ChEBI" id="CHEBI:30413"/>
    </ligand>
    <ligandPart>
        <name>Fe</name>
        <dbReference type="ChEBI" id="CHEBI:18248"/>
    </ligandPart>
</feature>
<comment type="subcellular location">
    <subcellularLocation>
        <location evidence="1">Membrane</location>
    </subcellularLocation>
</comment>
<sequence length="513" mass="58566">MALLLVLAIIIPSSLLLLRVLHKFIRKVWWTPISIQKMMKSQGIEGLPYEFPHGNTRVISTMRNQSMNRPMGIMSHDIFQRIQPHVHSWIKTYGMNFINWHGSEAQLFVTEPELVKQVLNSREGAYPKMDMVGYAKKLLGESLITNEGEKWAKVRKIANHTFHANSLKKMIPEMSRSIESMLESWRDFEGQEIDVHKEFGLVTTEVISRTAFGSSYVEGKHIFEMVANLTAITVRNVYRLRFPGISLILKTKDENEAEKLENAIKKSILDLVKNRKANMDEGDDEFGSDYLGQLVKMANHPQESMRITVAQMIDELKTIYGAGHLTTTSLLSWTVFLLAINQEWQDKVREEVIRLFGQKIPTSDGISRLKTMNMVINESLRLYPPVLTVTRKVERDIKLGNLNLPAKLNIFISILALHNNPEIWGKDVHCFRPERFENGVAKATKNNAAAFLPFGMGPRTCVGLNFTTNEAKIALSMILQRYRFTLSDNHVHYPADAFILVPKNGVRVILHSI</sequence>
<evidence type="ECO:0000256" key="11">
    <source>
        <dbReference type="PIRSR" id="PIRSR602401-1"/>
    </source>
</evidence>
<keyword evidence="8 11" id="KW-0408">Iron</keyword>
<dbReference type="GO" id="GO:0005506">
    <property type="term" value="F:iron ion binding"/>
    <property type="evidence" value="ECO:0007669"/>
    <property type="project" value="InterPro"/>
</dbReference>
<reference evidence="13 14" key="1">
    <citation type="submission" date="2024-04" db="EMBL/GenBank/DDBJ databases">
        <title>The reference genome of an endangered Asteraceae, Deinandra increscens subsp. villosa, native to the Central Coast of California.</title>
        <authorList>
            <person name="Guilliams M."/>
            <person name="Hasenstab-Lehman K."/>
            <person name="Meyer R."/>
            <person name="Mcevoy S."/>
        </authorList>
    </citation>
    <scope>NUCLEOTIDE SEQUENCE [LARGE SCALE GENOMIC DNA]</scope>
    <source>
        <tissue evidence="13">Leaf</tissue>
    </source>
</reference>
<keyword evidence="7 12" id="KW-0560">Oxidoreductase</keyword>
<dbReference type="SUPFAM" id="SSF48264">
    <property type="entry name" value="Cytochrome P450"/>
    <property type="match status" value="1"/>
</dbReference>
<comment type="cofactor">
    <cofactor evidence="11">
        <name>heme</name>
        <dbReference type="ChEBI" id="CHEBI:30413"/>
    </cofactor>
</comment>
<evidence type="ECO:0000313" key="13">
    <source>
        <dbReference type="EMBL" id="KAK9051226.1"/>
    </source>
</evidence>
<protein>
    <recommendedName>
        <fullName evidence="15">Cytochrome P450</fullName>
    </recommendedName>
</protein>
<evidence type="ECO:0000256" key="4">
    <source>
        <dbReference type="ARBA" id="ARBA00022692"/>
    </source>
</evidence>
<keyword evidence="5 11" id="KW-0479">Metal-binding</keyword>
<dbReference type="Proteomes" id="UP001408789">
    <property type="component" value="Unassembled WGS sequence"/>
</dbReference>
<dbReference type="Gene3D" id="1.10.630.10">
    <property type="entry name" value="Cytochrome P450"/>
    <property type="match status" value="1"/>
</dbReference>